<accession>A0AAD5Y3D7</accession>
<gene>
    <name evidence="9" type="primary">RPGRIP1</name>
    <name evidence="9" type="ORF">HK103_005297</name>
</gene>
<reference evidence="9" key="1">
    <citation type="submission" date="2020-05" db="EMBL/GenBank/DDBJ databases">
        <title>Phylogenomic resolution of chytrid fungi.</title>
        <authorList>
            <person name="Stajich J.E."/>
            <person name="Amses K."/>
            <person name="Simmons R."/>
            <person name="Seto K."/>
            <person name="Myers J."/>
            <person name="Bonds A."/>
            <person name="Quandt C.A."/>
            <person name="Barry K."/>
            <person name="Liu P."/>
            <person name="Grigoriev I."/>
            <person name="Longcore J.E."/>
            <person name="James T.Y."/>
        </authorList>
    </citation>
    <scope>NUCLEOTIDE SEQUENCE</scope>
    <source>
        <strain evidence="9">PLAUS21</strain>
    </source>
</reference>
<feature type="compositionally biased region" description="Low complexity" evidence="7">
    <location>
        <begin position="892"/>
        <end position="902"/>
    </location>
</feature>
<evidence type="ECO:0000256" key="6">
    <source>
        <dbReference type="SAM" id="Coils"/>
    </source>
</evidence>
<comment type="caution">
    <text evidence="9">The sequence shown here is derived from an EMBL/GenBank/DDBJ whole genome shotgun (WGS) entry which is preliminary data.</text>
</comment>
<comment type="subcellular location">
    <subcellularLocation>
        <location evidence="1">Cell projection</location>
        <location evidence="1">Cilium</location>
    </subcellularLocation>
</comment>
<dbReference type="InterPro" id="IPR035892">
    <property type="entry name" value="C2_domain_sf"/>
</dbReference>
<feature type="coiled-coil region" evidence="6">
    <location>
        <begin position="208"/>
        <end position="363"/>
    </location>
</feature>
<keyword evidence="5" id="KW-0966">Cell projection</keyword>
<keyword evidence="4" id="KW-0969">Cilium</keyword>
<dbReference type="EMBL" id="JADGKB010000049">
    <property type="protein sequence ID" value="KAJ3256554.1"/>
    <property type="molecule type" value="Genomic_DNA"/>
</dbReference>
<dbReference type="InterPro" id="IPR021656">
    <property type="entry name" value="C2-C2_1"/>
</dbReference>
<feature type="coiled-coil region" evidence="6">
    <location>
        <begin position="413"/>
        <end position="461"/>
    </location>
</feature>
<sequence>MPDDREDQIFSLRDENLALKKRLKANDDNTKKYLQIDEITKVIGDNEDIKEKQDADYISSLKEQIQALSTNSSQLKTKLNYYKTLHESEARKRTAYSHIPPRVETSKKTITEIESYNTEMEVQKETIQELQELTNKYRMKITSLDNEVKNKEQDILNLQETINEIKKGADIDRIALQQELNETKKLLIDQRAKNDVLDEQFRNVSKSFKEVTGTAEDLSKELNKEREKSLNLEKQLSEEKSKLEAQDEFQVIIQDLRKEKSLLEAELDKMMKNRFTTERDGEYQEEINNLKRILEEERNKYDALYQEKLNLQHSNADLLGNISLKPEQSSKDSLQRQKIEAEFYEKQNEVDELKLKLSQLTRTLEKQPTAAEMEEAFALLRLKKETGLTFEFLSNLHNFEKVICSYNKDNEAINELRQEYAACVLELEGANNLLKMQKKINDDLNKEMGEIKKKLQVITGEYEIRLAQQIDLLNTERNKVEYLEEKLRNSIPYDNIPHQSLDGLSGGNVIELVLHGAIYNSPILSYLNKSTDICTFEALTTIVLVDFYDFETSVTRIARGKFNLNVDEQFLYYFQTQKMAFTICQTDGIEFFVLGKCTPSFPSFHSGEPTSEKFSSDIFSLEKSKQLGKIEYTINCNVTLPKFTEYSENTISLNLKYPEYSKNINTSRADPNVLCIEVISASFISEVEAPVVTGIIHFPPTNREVVLPEIEGSTEPQFNFKTFLPVSMNSDLEKFLRTSKVTIAFADAKKQDHLYGTAKIPVIDLCNSFIDDHFDVENIYGIKCGSVYVKMKWESPYAFKINTVLDKERQVMEQSTANTPVLEKKDLNELDGKVVEPEIQVKQELQHKEEHRVQDKADEPKLPSKVTAPAIDKKVGTSQPQEQKADDDDSDLSSVQSVSVADAPDHLEEPPSVAPNFLSFNVNLSDFRCCIFNSILRTL</sequence>
<name>A0AAD5Y3D7_9FUNG</name>
<evidence type="ECO:0000256" key="1">
    <source>
        <dbReference type="ARBA" id="ARBA00004138"/>
    </source>
</evidence>
<evidence type="ECO:0000256" key="2">
    <source>
        <dbReference type="ARBA" id="ARBA00006042"/>
    </source>
</evidence>
<dbReference type="GO" id="GO:0035869">
    <property type="term" value="C:ciliary transition zone"/>
    <property type="evidence" value="ECO:0007669"/>
    <property type="project" value="TreeGrafter"/>
</dbReference>
<organism evidence="9 10">
    <name type="scientific">Boothiomyces macroporosus</name>
    <dbReference type="NCBI Taxonomy" id="261099"/>
    <lineage>
        <taxon>Eukaryota</taxon>
        <taxon>Fungi</taxon>
        <taxon>Fungi incertae sedis</taxon>
        <taxon>Chytridiomycota</taxon>
        <taxon>Chytridiomycota incertae sedis</taxon>
        <taxon>Chytridiomycetes</taxon>
        <taxon>Rhizophydiales</taxon>
        <taxon>Terramycetaceae</taxon>
        <taxon>Boothiomyces</taxon>
    </lineage>
</organism>
<evidence type="ECO:0000256" key="3">
    <source>
        <dbReference type="ARBA" id="ARBA00023054"/>
    </source>
</evidence>
<feature type="coiled-coil region" evidence="6">
    <location>
        <begin position="113"/>
        <end position="168"/>
    </location>
</feature>
<evidence type="ECO:0000313" key="9">
    <source>
        <dbReference type="EMBL" id="KAJ3256554.1"/>
    </source>
</evidence>
<dbReference type="Gene3D" id="2.60.40.150">
    <property type="entry name" value="C2 domain"/>
    <property type="match status" value="1"/>
</dbReference>
<feature type="domain" description="RPGR-interacting protein 1 first C2" evidence="8">
    <location>
        <begin position="506"/>
        <end position="634"/>
    </location>
</feature>
<keyword evidence="10" id="KW-1185">Reference proteome</keyword>
<dbReference type="PANTHER" id="PTHR14240">
    <property type="entry name" value="RETINITIS PIGMENTOSA GTPASE REGULATOR-INTERACTING PROTEIN"/>
    <property type="match status" value="1"/>
</dbReference>
<feature type="compositionally biased region" description="Basic and acidic residues" evidence="7">
    <location>
        <begin position="843"/>
        <end position="862"/>
    </location>
</feature>
<feature type="region of interest" description="Disordered" evidence="7">
    <location>
        <begin position="843"/>
        <end position="908"/>
    </location>
</feature>
<dbReference type="GO" id="GO:0005856">
    <property type="term" value="C:cytoskeleton"/>
    <property type="evidence" value="ECO:0007669"/>
    <property type="project" value="UniProtKB-ARBA"/>
</dbReference>
<proteinExistence type="inferred from homology"/>
<dbReference type="AlphaFoldDB" id="A0AAD5Y3D7"/>
<evidence type="ECO:0000256" key="4">
    <source>
        <dbReference type="ARBA" id="ARBA00023069"/>
    </source>
</evidence>
<evidence type="ECO:0000259" key="8">
    <source>
        <dbReference type="Pfam" id="PF11618"/>
    </source>
</evidence>
<evidence type="ECO:0000256" key="5">
    <source>
        <dbReference type="ARBA" id="ARBA00023273"/>
    </source>
</evidence>
<evidence type="ECO:0000256" key="7">
    <source>
        <dbReference type="SAM" id="MobiDB-lite"/>
    </source>
</evidence>
<dbReference type="PANTHER" id="PTHR14240:SF1">
    <property type="entry name" value="PROTEIN FANTOM-RELATED"/>
    <property type="match status" value="1"/>
</dbReference>
<dbReference type="GO" id="GO:1905515">
    <property type="term" value="P:non-motile cilium assembly"/>
    <property type="evidence" value="ECO:0007669"/>
    <property type="project" value="TreeGrafter"/>
</dbReference>
<dbReference type="Proteomes" id="UP001210925">
    <property type="component" value="Unassembled WGS sequence"/>
</dbReference>
<keyword evidence="3 6" id="KW-0175">Coiled coil</keyword>
<evidence type="ECO:0000313" key="10">
    <source>
        <dbReference type="Proteomes" id="UP001210925"/>
    </source>
</evidence>
<dbReference type="InterPro" id="IPR031139">
    <property type="entry name" value="RPGRIP1_fam"/>
</dbReference>
<dbReference type="Pfam" id="PF11618">
    <property type="entry name" value="C2-C2_1"/>
    <property type="match status" value="1"/>
</dbReference>
<comment type="similarity">
    <text evidence="2">Belongs to the RPGRIP1 family.</text>
</comment>
<dbReference type="SUPFAM" id="SSF49562">
    <property type="entry name" value="C2 domain (Calcium/lipid-binding domain, CaLB)"/>
    <property type="match status" value="1"/>
</dbReference>
<protein>
    <submittedName>
        <fullName evidence="9">X-linked retinitis pigmentosa GTPase regulator-interacting protein 1</fullName>
    </submittedName>
</protein>